<keyword evidence="7" id="KW-1185">Reference proteome</keyword>
<keyword evidence="3" id="KW-0238">DNA-binding</keyword>
<protein>
    <submittedName>
        <fullName evidence="6">Integrase</fullName>
    </submittedName>
</protein>
<evidence type="ECO:0000256" key="2">
    <source>
        <dbReference type="ARBA" id="ARBA00022908"/>
    </source>
</evidence>
<dbReference type="STRING" id="1603886.GCA_001895165_00417"/>
<dbReference type="GO" id="GO:0006310">
    <property type="term" value="P:DNA recombination"/>
    <property type="evidence" value="ECO:0007669"/>
    <property type="project" value="UniProtKB-KW"/>
</dbReference>
<dbReference type="Pfam" id="PF14659">
    <property type="entry name" value="Phage_int_SAM_3"/>
    <property type="match status" value="1"/>
</dbReference>
<dbReference type="Gene3D" id="1.10.443.10">
    <property type="entry name" value="Intergrase catalytic core"/>
    <property type="match status" value="1"/>
</dbReference>
<reference evidence="6 7" key="1">
    <citation type="journal article" date="2017" name="BMC Genomics">
        <title>Comparative genomic and phylogenomic analyses of the Bifidobacteriaceae family.</title>
        <authorList>
            <person name="Lugli G.A."/>
            <person name="Milani C."/>
            <person name="Turroni F."/>
            <person name="Duranti S."/>
            <person name="Mancabelli L."/>
            <person name="Mangifesta M."/>
            <person name="Ferrario C."/>
            <person name="Modesto M."/>
            <person name="Mattarelli P."/>
            <person name="Jiri K."/>
            <person name="van Sinderen D."/>
            <person name="Ventura M."/>
        </authorList>
    </citation>
    <scope>NUCLEOTIDE SEQUENCE [LARGE SCALE GENOMIC DNA]</scope>
    <source>
        <strain evidence="6 7">DSM 28807</strain>
    </source>
</reference>
<dbReference type="RefSeq" id="WP_072724049.1">
    <property type="nucleotide sequence ID" value="NZ_BDIS01000004.1"/>
</dbReference>
<dbReference type="InterPro" id="IPR004107">
    <property type="entry name" value="Integrase_SAM-like_N"/>
</dbReference>
<dbReference type="CDD" id="cd00397">
    <property type="entry name" value="DNA_BRE_C"/>
    <property type="match status" value="1"/>
</dbReference>
<feature type="domain" description="Tyr recombinase" evidence="5">
    <location>
        <begin position="203"/>
        <end position="396"/>
    </location>
</feature>
<dbReference type="InterPro" id="IPR013762">
    <property type="entry name" value="Integrase-like_cat_sf"/>
</dbReference>
<evidence type="ECO:0000259" key="5">
    <source>
        <dbReference type="PROSITE" id="PS51898"/>
    </source>
</evidence>
<dbReference type="Proteomes" id="UP000216352">
    <property type="component" value="Unassembled WGS sequence"/>
</dbReference>
<keyword evidence="2" id="KW-0229">DNA integration</keyword>
<name>A0A261FTE4_9BIFI</name>
<comment type="similarity">
    <text evidence="1">Belongs to the 'phage' integrase family.</text>
</comment>
<dbReference type="PANTHER" id="PTHR30349:SF64">
    <property type="entry name" value="PROPHAGE INTEGRASE INTD-RELATED"/>
    <property type="match status" value="1"/>
</dbReference>
<evidence type="ECO:0000256" key="1">
    <source>
        <dbReference type="ARBA" id="ARBA00008857"/>
    </source>
</evidence>
<sequence>MAALNQTQSRRSKFGTIIARYDKQGDLIGWQARYTSPIDSRKVQRQFKPELRAEAQRWLDQEHWLVTMHRKGIETWVHPTEREQIEKRRRIKFGDYVEIWFQNYRLSNGQPIAGSTRRNIRADIGHFLPVFQDKLLKDITPADIKKWLDSPHPEGPWAFHRSCQRLKSIFRSATMEQLDGTAPLREDNPFIFPVPPAPESSREGIPPVTPQELQALYDAMPDYTQLSVLLAALVGGLRWGEVCALRVKDIDLVNRKLNVRHSVNRGPDDLGSMRLSPAKTKSSVRTVPIPDSLVWVIERHLKTFCNLDNPDSQVFVPKRTRVLGPNTLRKQFDKAKEVAGRPDITPHTLRASHATMLMLKGATLREVMEQLGHTSERVAIKHYQRLVAEHRDEMVNLLAADYMRPAQNAEGNPYEDLIKSTEIEMRRLQTFLVKVRHEMSISA</sequence>
<evidence type="ECO:0000313" key="7">
    <source>
        <dbReference type="Proteomes" id="UP000216352"/>
    </source>
</evidence>
<evidence type="ECO:0000313" key="6">
    <source>
        <dbReference type="EMBL" id="OZG62464.1"/>
    </source>
</evidence>
<organism evidence="6 7">
    <name type="scientific">Bifidobacterium lemurum</name>
    <dbReference type="NCBI Taxonomy" id="1603886"/>
    <lineage>
        <taxon>Bacteria</taxon>
        <taxon>Bacillati</taxon>
        <taxon>Actinomycetota</taxon>
        <taxon>Actinomycetes</taxon>
        <taxon>Bifidobacteriales</taxon>
        <taxon>Bifidobacteriaceae</taxon>
        <taxon>Bifidobacterium</taxon>
    </lineage>
</organism>
<dbReference type="Gene3D" id="1.10.150.130">
    <property type="match status" value="1"/>
</dbReference>
<dbReference type="PROSITE" id="PS51898">
    <property type="entry name" value="TYR_RECOMBINASE"/>
    <property type="match status" value="1"/>
</dbReference>
<comment type="caution">
    <text evidence="6">The sequence shown here is derived from an EMBL/GenBank/DDBJ whole genome shotgun (WGS) entry which is preliminary data.</text>
</comment>
<dbReference type="SUPFAM" id="SSF56349">
    <property type="entry name" value="DNA breaking-rejoining enzymes"/>
    <property type="match status" value="1"/>
</dbReference>
<accession>A0A261FTE4</accession>
<dbReference type="PANTHER" id="PTHR30349">
    <property type="entry name" value="PHAGE INTEGRASE-RELATED"/>
    <property type="match status" value="1"/>
</dbReference>
<dbReference type="GO" id="GO:0003677">
    <property type="term" value="F:DNA binding"/>
    <property type="evidence" value="ECO:0007669"/>
    <property type="project" value="UniProtKB-KW"/>
</dbReference>
<dbReference type="InterPro" id="IPR002104">
    <property type="entry name" value="Integrase_catalytic"/>
</dbReference>
<gene>
    <name evidence="6" type="ORF">BLEM_1010</name>
</gene>
<keyword evidence="4" id="KW-0233">DNA recombination</keyword>
<dbReference type="Pfam" id="PF00589">
    <property type="entry name" value="Phage_integrase"/>
    <property type="match status" value="1"/>
</dbReference>
<dbReference type="InterPro" id="IPR050090">
    <property type="entry name" value="Tyrosine_recombinase_XerCD"/>
</dbReference>
<dbReference type="InterPro" id="IPR011010">
    <property type="entry name" value="DNA_brk_join_enz"/>
</dbReference>
<evidence type="ECO:0000256" key="4">
    <source>
        <dbReference type="ARBA" id="ARBA00023172"/>
    </source>
</evidence>
<dbReference type="OrthoDB" id="1822491at2"/>
<dbReference type="EMBL" id="MWWX01000005">
    <property type="protein sequence ID" value="OZG62464.1"/>
    <property type="molecule type" value="Genomic_DNA"/>
</dbReference>
<evidence type="ECO:0000256" key="3">
    <source>
        <dbReference type="ARBA" id="ARBA00023125"/>
    </source>
</evidence>
<proteinExistence type="inferred from homology"/>
<dbReference type="AlphaFoldDB" id="A0A261FTE4"/>
<dbReference type="GO" id="GO:0015074">
    <property type="term" value="P:DNA integration"/>
    <property type="evidence" value="ECO:0007669"/>
    <property type="project" value="UniProtKB-KW"/>
</dbReference>
<dbReference type="InterPro" id="IPR010998">
    <property type="entry name" value="Integrase_recombinase_N"/>
</dbReference>